<evidence type="ECO:0000313" key="3">
    <source>
        <dbReference type="Proteomes" id="UP001279734"/>
    </source>
</evidence>
<gene>
    <name evidence="2" type="ORF">Nepgr_008880</name>
</gene>
<keyword evidence="3" id="KW-1185">Reference proteome</keyword>
<evidence type="ECO:0000313" key="2">
    <source>
        <dbReference type="EMBL" id="GMH07040.1"/>
    </source>
</evidence>
<dbReference type="Proteomes" id="UP001279734">
    <property type="component" value="Unassembled WGS sequence"/>
</dbReference>
<feature type="compositionally biased region" description="Basic residues" evidence="1">
    <location>
        <begin position="52"/>
        <end position="67"/>
    </location>
</feature>
<dbReference type="EMBL" id="BSYO01000007">
    <property type="protein sequence ID" value="GMH07040.1"/>
    <property type="molecule type" value="Genomic_DNA"/>
</dbReference>
<dbReference type="AlphaFoldDB" id="A0AAD3S9H1"/>
<evidence type="ECO:0000256" key="1">
    <source>
        <dbReference type="SAM" id="MobiDB-lite"/>
    </source>
</evidence>
<organism evidence="2 3">
    <name type="scientific">Nepenthes gracilis</name>
    <name type="common">Slender pitcher plant</name>
    <dbReference type="NCBI Taxonomy" id="150966"/>
    <lineage>
        <taxon>Eukaryota</taxon>
        <taxon>Viridiplantae</taxon>
        <taxon>Streptophyta</taxon>
        <taxon>Embryophyta</taxon>
        <taxon>Tracheophyta</taxon>
        <taxon>Spermatophyta</taxon>
        <taxon>Magnoliopsida</taxon>
        <taxon>eudicotyledons</taxon>
        <taxon>Gunneridae</taxon>
        <taxon>Pentapetalae</taxon>
        <taxon>Caryophyllales</taxon>
        <taxon>Nepenthaceae</taxon>
        <taxon>Nepenthes</taxon>
    </lineage>
</organism>
<protein>
    <submittedName>
        <fullName evidence="2">Uncharacterized protein</fullName>
    </submittedName>
</protein>
<name>A0AAD3S9H1_NEPGR</name>
<reference evidence="2" key="1">
    <citation type="submission" date="2023-05" db="EMBL/GenBank/DDBJ databases">
        <title>Nepenthes gracilis genome sequencing.</title>
        <authorList>
            <person name="Fukushima K."/>
        </authorList>
    </citation>
    <scope>NUCLEOTIDE SEQUENCE</scope>
    <source>
        <strain evidence="2">SING2019-196</strain>
    </source>
</reference>
<proteinExistence type="predicted"/>
<sequence length="215" mass="23978">MTLSGIFGFLTESKKVNRGRRLRPVARPPIKMPRLEDSKGVIIRSRSLRKPLRGLSLRPHRPHRRSTLWRPGSRGGSGRPPGVEKSIEDSAGGGRGVVPAQLAAKLCPRRPRGGARRHAAEDDELESILDEARRVLHEWMLPVLRHPSSGLGAGLRDLEDIFRGMISGGRFPHFVPSRFLTRSFVCCRLCTLPRSPTLLKAIVRRDEALAEKEAK</sequence>
<comment type="caution">
    <text evidence="2">The sequence shown here is derived from an EMBL/GenBank/DDBJ whole genome shotgun (WGS) entry which is preliminary data.</text>
</comment>
<accession>A0AAD3S9H1</accession>
<feature type="region of interest" description="Disordered" evidence="1">
    <location>
        <begin position="52"/>
        <end position="96"/>
    </location>
</feature>